<proteinExistence type="predicted"/>
<feature type="transmembrane region" description="Helical" evidence="1">
    <location>
        <begin position="82"/>
        <end position="107"/>
    </location>
</feature>
<name>A0A292YGU9_9BACT</name>
<evidence type="ECO:0000313" key="3">
    <source>
        <dbReference type="Proteomes" id="UP000217944"/>
    </source>
</evidence>
<keyword evidence="3" id="KW-1185">Reference proteome</keyword>
<feature type="transmembrane region" description="Helical" evidence="1">
    <location>
        <begin position="12"/>
        <end position="35"/>
    </location>
</feature>
<reference evidence="2 3" key="1">
    <citation type="journal article" date="2017" name="Syst. Appl. Microbiol.">
        <title>Lebetimonas natsushimae sp. nov., a novel strictly anaerobic, moderately thermophilic chemoautotroph isolated from a deep-sea hydrothermal vent polychaete nest in the Mid-Okinawa Trough.</title>
        <authorList>
            <person name="Nagata R."/>
            <person name="Takaki Y."/>
            <person name="Tame A."/>
            <person name="Nunoura T."/>
            <person name="Muto H."/>
            <person name="Mino S."/>
            <person name="Sawayama S."/>
            <person name="Takai K."/>
            <person name="Nakagawa S."/>
        </authorList>
    </citation>
    <scope>NUCLEOTIDE SEQUENCE [LARGE SCALE GENOMIC DNA]</scope>
    <source>
        <strain evidence="2 3">HS1857</strain>
    </source>
</reference>
<dbReference type="Proteomes" id="UP000217944">
    <property type="component" value="Unassembled WGS sequence"/>
</dbReference>
<keyword evidence="1" id="KW-1133">Transmembrane helix</keyword>
<sequence>MELFKPAFKLWFHIAGIMSIIIFMMFLLFLDLMMYFRMFMYVKFIFISEFIVTIIISFFVVNKYFEVFNIKINEKNKIKKYFKIYFGILWRALLILIPIISFIAITYKGSVESRIWTIIIEIMAGFPAIWWYLKSNKKKSVS</sequence>
<evidence type="ECO:0000313" key="2">
    <source>
        <dbReference type="EMBL" id="GAX88266.1"/>
    </source>
</evidence>
<organism evidence="2 3">
    <name type="scientific">Lebetimonas natsushimae</name>
    <dbReference type="NCBI Taxonomy" id="1936991"/>
    <lineage>
        <taxon>Bacteria</taxon>
        <taxon>Pseudomonadati</taxon>
        <taxon>Campylobacterota</taxon>
        <taxon>Epsilonproteobacteria</taxon>
        <taxon>Nautiliales</taxon>
        <taxon>Nautiliaceae</taxon>
        <taxon>Lebetimonas</taxon>
    </lineage>
</organism>
<accession>A0A292YGU9</accession>
<dbReference type="OrthoDB" id="5373068at2"/>
<dbReference type="EMBL" id="BDME01000006">
    <property type="protein sequence ID" value="GAX88266.1"/>
    <property type="molecule type" value="Genomic_DNA"/>
</dbReference>
<evidence type="ECO:0000256" key="1">
    <source>
        <dbReference type="SAM" id="Phobius"/>
    </source>
</evidence>
<gene>
    <name evidence="2" type="ORF">LNAT_P1561</name>
</gene>
<protein>
    <submittedName>
        <fullName evidence="2">Uncharacterized protein</fullName>
    </submittedName>
</protein>
<dbReference type="RefSeq" id="WP_096260089.1">
    <property type="nucleotide sequence ID" value="NZ_BDME01000006.1"/>
</dbReference>
<feature type="transmembrane region" description="Helical" evidence="1">
    <location>
        <begin position="41"/>
        <end position="61"/>
    </location>
</feature>
<comment type="caution">
    <text evidence="2">The sequence shown here is derived from an EMBL/GenBank/DDBJ whole genome shotgun (WGS) entry which is preliminary data.</text>
</comment>
<keyword evidence="1" id="KW-0812">Transmembrane</keyword>
<dbReference type="AlphaFoldDB" id="A0A292YGU9"/>
<feature type="transmembrane region" description="Helical" evidence="1">
    <location>
        <begin position="113"/>
        <end position="133"/>
    </location>
</feature>
<keyword evidence="1" id="KW-0472">Membrane</keyword>